<dbReference type="GeneID" id="108261699"/>
<dbReference type="OrthoDB" id="66977at2759"/>
<protein>
    <submittedName>
        <fullName evidence="2 3">Uncharacterized protein LOC108261699 isoform X1</fullName>
    </submittedName>
</protein>
<evidence type="ECO:0000313" key="1">
    <source>
        <dbReference type="Proteomes" id="UP000221080"/>
    </source>
</evidence>
<dbReference type="KEGG" id="ipu:108261699"/>
<dbReference type="RefSeq" id="XP_053535134.1">
    <property type="nucleotide sequence ID" value="XM_053679159.1"/>
</dbReference>
<organism evidence="1 2">
    <name type="scientific">Ictalurus punctatus</name>
    <name type="common">Channel catfish</name>
    <name type="synonym">Silurus punctatus</name>
    <dbReference type="NCBI Taxonomy" id="7998"/>
    <lineage>
        <taxon>Eukaryota</taxon>
        <taxon>Metazoa</taxon>
        <taxon>Chordata</taxon>
        <taxon>Craniata</taxon>
        <taxon>Vertebrata</taxon>
        <taxon>Euteleostomi</taxon>
        <taxon>Actinopterygii</taxon>
        <taxon>Neopterygii</taxon>
        <taxon>Teleostei</taxon>
        <taxon>Ostariophysi</taxon>
        <taxon>Siluriformes</taxon>
        <taxon>Ictaluridae</taxon>
        <taxon>Ictalurus</taxon>
    </lineage>
</organism>
<gene>
    <name evidence="2 3" type="primary">LOC108261699</name>
</gene>
<evidence type="ECO:0000313" key="3">
    <source>
        <dbReference type="RefSeq" id="XP_053535135.1"/>
    </source>
</evidence>
<dbReference type="RefSeq" id="XP_053535135.1">
    <property type="nucleotide sequence ID" value="XM_053679160.1"/>
</dbReference>
<accession>A0A9F7R2D6</accession>
<keyword evidence="1" id="KW-1185">Reference proteome</keyword>
<dbReference type="Proteomes" id="UP000221080">
    <property type="component" value="Unplaced"/>
</dbReference>
<sequence>MDTREVAELFEDLKNRVSQFNMHISETSPSDYTSTHTQKFIVQVAIAGAFYPNCFLQGTVDEELASKELYGNDPRTTIVGLCRVLPLINERFWRSPRGLSVSPPRTAETSSPSQRLTRWRGGDLGRGVVYLTPQIYTVHTHTLCSEHHQMSHSYILSESSHVTTSPRQCDV</sequence>
<name>A0A9F7R2D6_ICTPU</name>
<dbReference type="AlphaFoldDB" id="A0A9F7R2D6"/>
<proteinExistence type="predicted"/>
<evidence type="ECO:0000313" key="2">
    <source>
        <dbReference type="RefSeq" id="XP_053535134.1"/>
    </source>
</evidence>
<reference evidence="2 3" key="1">
    <citation type="submission" date="2025-04" db="UniProtKB">
        <authorList>
            <consortium name="RefSeq"/>
        </authorList>
    </citation>
    <scope>IDENTIFICATION</scope>
    <source>
        <tissue evidence="2 3">Blood</tissue>
    </source>
</reference>